<feature type="coiled-coil region" evidence="1">
    <location>
        <begin position="143"/>
        <end position="176"/>
    </location>
</feature>
<dbReference type="RefSeq" id="WP_015757935.1">
    <property type="nucleotide sequence ID" value="NC_013216.1"/>
</dbReference>
<keyword evidence="3" id="KW-1185">Reference proteome</keyword>
<evidence type="ECO:0000313" key="3">
    <source>
        <dbReference type="Proteomes" id="UP000002217"/>
    </source>
</evidence>
<organism evidence="2 3">
    <name type="scientific">Desulfofarcimen acetoxidans (strain ATCC 49208 / DSM 771 / KCTC 5769 / VKM B-1644 / 5575)</name>
    <name type="common">Desulfotomaculum acetoxidans</name>
    <dbReference type="NCBI Taxonomy" id="485916"/>
    <lineage>
        <taxon>Bacteria</taxon>
        <taxon>Bacillati</taxon>
        <taxon>Bacillota</taxon>
        <taxon>Clostridia</taxon>
        <taxon>Eubacteriales</taxon>
        <taxon>Peptococcaceae</taxon>
        <taxon>Desulfofarcimen</taxon>
    </lineage>
</organism>
<dbReference type="OrthoDB" id="1807513at2"/>
<dbReference type="Proteomes" id="UP000002217">
    <property type="component" value="Chromosome"/>
</dbReference>
<dbReference type="EMBL" id="CP001720">
    <property type="protein sequence ID" value="ACV63234.1"/>
    <property type="molecule type" value="Genomic_DNA"/>
</dbReference>
<protein>
    <submittedName>
        <fullName evidence="2">Uncharacterized protein</fullName>
    </submittedName>
</protein>
<name>C8W0H9_DESAS</name>
<reference evidence="2 3" key="1">
    <citation type="journal article" date="2009" name="Stand. Genomic Sci.">
        <title>Complete genome sequence of Desulfotomaculum acetoxidans type strain (5575).</title>
        <authorList>
            <person name="Spring S."/>
            <person name="Lapidus A."/>
            <person name="Schroder M."/>
            <person name="Gleim D."/>
            <person name="Sims D."/>
            <person name="Meincke L."/>
            <person name="Glavina Del Rio T."/>
            <person name="Tice H."/>
            <person name="Copeland A."/>
            <person name="Cheng J.F."/>
            <person name="Lucas S."/>
            <person name="Chen F."/>
            <person name="Nolan M."/>
            <person name="Bruce D."/>
            <person name="Goodwin L."/>
            <person name="Pitluck S."/>
            <person name="Ivanova N."/>
            <person name="Mavromatis K."/>
            <person name="Mikhailova N."/>
            <person name="Pati A."/>
            <person name="Chen A."/>
            <person name="Palaniappan K."/>
            <person name="Land M."/>
            <person name="Hauser L."/>
            <person name="Chang Y.J."/>
            <person name="Jeffries C.D."/>
            <person name="Chain P."/>
            <person name="Saunders E."/>
            <person name="Brettin T."/>
            <person name="Detter J.C."/>
            <person name="Goker M."/>
            <person name="Bristow J."/>
            <person name="Eisen J.A."/>
            <person name="Markowitz V."/>
            <person name="Hugenholtz P."/>
            <person name="Kyrpides N.C."/>
            <person name="Klenk H.P."/>
            <person name="Han C."/>
        </authorList>
    </citation>
    <scope>NUCLEOTIDE SEQUENCE [LARGE SCALE GENOMIC DNA]</scope>
    <source>
        <strain evidence="3">ATCC 49208 / DSM 771 / VKM B-1644</strain>
    </source>
</reference>
<accession>C8W0H9</accession>
<proteinExistence type="predicted"/>
<evidence type="ECO:0000313" key="2">
    <source>
        <dbReference type="EMBL" id="ACV63234.1"/>
    </source>
</evidence>
<dbReference type="HOGENOM" id="CLU_052950_0_0_9"/>
<dbReference type="AlphaFoldDB" id="C8W0H9"/>
<evidence type="ECO:0000256" key="1">
    <source>
        <dbReference type="SAM" id="Coils"/>
    </source>
</evidence>
<keyword evidence="1" id="KW-0175">Coiled coil</keyword>
<dbReference type="KEGG" id="dae:Dtox_2424"/>
<gene>
    <name evidence="2" type="ordered locus">Dtox_2424</name>
</gene>
<sequence>MKKGTTGNRDKTLLAVAHILIEDFTIEQREIANLLGVKVQDISFVMKKIQSKINDGHIIIGLSDEENEKLRISLKMRERAKKFEDDKLACEVARQLINDHRITYREIARRVNKKPDSITDVMKKIQTRCANNEVITGLTKEESAQLKENLVEREVEIQMEKERRQQEREMAAANREAMQDMYFMNKRKSTSKKPATISSEGLADWNRMHYDHSTGELLMVSGVPADLPRRYPRKQVAVMSGKNDSYLEPIAKASATASGRRGMTINAMN</sequence>